<organism evidence="1 2">
    <name type="scientific">Candidatus Yanofskybacteria bacterium RIFCSPLOWO2_01_FULL_49_25</name>
    <dbReference type="NCBI Taxonomy" id="1802701"/>
    <lineage>
        <taxon>Bacteria</taxon>
        <taxon>Candidatus Yanofskyibacteriota</taxon>
    </lineage>
</organism>
<evidence type="ECO:0000313" key="1">
    <source>
        <dbReference type="EMBL" id="OGN27534.1"/>
    </source>
</evidence>
<dbReference type="AlphaFoldDB" id="A0A1F8GQ56"/>
<protein>
    <submittedName>
        <fullName evidence="1">Uncharacterized protein</fullName>
    </submittedName>
</protein>
<dbReference type="Proteomes" id="UP000179047">
    <property type="component" value="Unassembled WGS sequence"/>
</dbReference>
<sequence>MELNDGFSILVVFYAMPMISHEFRQLELLVVLYQITLNLKNQGKNEKILGNELPKQTIEHEHKRFL</sequence>
<evidence type="ECO:0000313" key="2">
    <source>
        <dbReference type="Proteomes" id="UP000179047"/>
    </source>
</evidence>
<accession>A0A1F8GQ56</accession>
<dbReference type="STRING" id="1802701.A3A33_04920"/>
<proteinExistence type="predicted"/>
<reference evidence="1 2" key="1">
    <citation type="journal article" date="2016" name="Nat. Commun.">
        <title>Thousands of microbial genomes shed light on interconnected biogeochemical processes in an aquifer system.</title>
        <authorList>
            <person name="Anantharaman K."/>
            <person name="Brown C.T."/>
            <person name="Hug L.A."/>
            <person name="Sharon I."/>
            <person name="Castelle C.J."/>
            <person name="Probst A.J."/>
            <person name="Thomas B.C."/>
            <person name="Singh A."/>
            <person name="Wilkins M.J."/>
            <person name="Karaoz U."/>
            <person name="Brodie E.L."/>
            <person name="Williams K.H."/>
            <person name="Hubbard S.S."/>
            <person name="Banfield J.F."/>
        </authorList>
    </citation>
    <scope>NUCLEOTIDE SEQUENCE [LARGE SCALE GENOMIC DNA]</scope>
</reference>
<dbReference type="EMBL" id="MGKP01000029">
    <property type="protein sequence ID" value="OGN27534.1"/>
    <property type="molecule type" value="Genomic_DNA"/>
</dbReference>
<comment type="caution">
    <text evidence="1">The sequence shown here is derived from an EMBL/GenBank/DDBJ whole genome shotgun (WGS) entry which is preliminary data.</text>
</comment>
<gene>
    <name evidence="1" type="ORF">A3A33_04920</name>
</gene>
<name>A0A1F8GQ56_9BACT</name>